<dbReference type="Proteomes" id="UP001164790">
    <property type="component" value="Chromosome"/>
</dbReference>
<accession>A0ABY6HBS6</accession>
<evidence type="ECO:0000313" key="1">
    <source>
        <dbReference type="EMBL" id="UYN57892.1"/>
    </source>
</evidence>
<name>A0ABY6HBS6_9LACO</name>
<sequence length="69" mass="7728">MQFPITAHTNIRAGQAIRLDRMELAASIHADNSYDYCGDTAYRIGNRHRITRGVMGMTNTSYTGDIHAK</sequence>
<keyword evidence="2" id="KW-1185">Reference proteome</keyword>
<organism evidence="1 2">
    <name type="scientific">Lacticaseibacillus chiayiensis</name>
    <dbReference type="NCBI Taxonomy" id="2100821"/>
    <lineage>
        <taxon>Bacteria</taxon>
        <taxon>Bacillati</taxon>
        <taxon>Bacillota</taxon>
        <taxon>Bacilli</taxon>
        <taxon>Lactobacillales</taxon>
        <taxon>Lactobacillaceae</taxon>
        <taxon>Lacticaseibacillus</taxon>
    </lineage>
</organism>
<reference evidence="1" key="1">
    <citation type="submission" date="2022-10" db="EMBL/GenBank/DDBJ databases">
        <title>Comparative genomic analysis and in-vitro probiotic properties of the potential probiotic L. chiayiensis AACE 3.</title>
        <authorList>
            <person name="Kang X."/>
        </authorList>
    </citation>
    <scope>NUCLEOTIDE SEQUENCE</scope>
    <source>
        <strain evidence="1">AACE 3</strain>
    </source>
</reference>
<dbReference type="RefSeq" id="WP_263932704.1">
    <property type="nucleotide sequence ID" value="NZ_CP107523.1"/>
</dbReference>
<protein>
    <submittedName>
        <fullName evidence="1">Uncharacterized protein</fullName>
    </submittedName>
</protein>
<dbReference type="EMBL" id="CP107523">
    <property type="protein sequence ID" value="UYN57892.1"/>
    <property type="molecule type" value="Genomic_DNA"/>
</dbReference>
<proteinExistence type="predicted"/>
<evidence type="ECO:0000313" key="2">
    <source>
        <dbReference type="Proteomes" id="UP001164790"/>
    </source>
</evidence>
<gene>
    <name evidence="1" type="ORF">OFW50_03755</name>
</gene>